<gene>
    <name evidence="1" type="ORF">PEVE_00007712</name>
</gene>
<dbReference type="EMBL" id="CALNXI010001514">
    <property type="protein sequence ID" value="CAH3171095.1"/>
    <property type="molecule type" value="Genomic_DNA"/>
</dbReference>
<protein>
    <submittedName>
        <fullName evidence="1">Uncharacterized protein</fullName>
    </submittedName>
</protein>
<comment type="caution">
    <text evidence="1">The sequence shown here is derived from an EMBL/GenBank/DDBJ whole genome shotgun (WGS) entry which is preliminary data.</text>
</comment>
<feature type="non-terminal residue" evidence="1">
    <location>
        <position position="1"/>
    </location>
</feature>
<proteinExistence type="predicted"/>
<evidence type="ECO:0000313" key="1">
    <source>
        <dbReference type="EMBL" id="CAH3171095.1"/>
    </source>
</evidence>
<evidence type="ECO:0000313" key="2">
    <source>
        <dbReference type="Proteomes" id="UP001159427"/>
    </source>
</evidence>
<accession>A0ABN8R115</accession>
<sequence length="44" mass="5127">QHIYVISGLRLPSSCRSRRENKLFEVVRKTWSGNPSAICFCCKR</sequence>
<name>A0ABN8R115_9CNID</name>
<organism evidence="1 2">
    <name type="scientific">Porites evermanni</name>
    <dbReference type="NCBI Taxonomy" id="104178"/>
    <lineage>
        <taxon>Eukaryota</taxon>
        <taxon>Metazoa</taxon>
        <taxon>Cnidaria</taxon>
        <taxon>Anthozoa</taxon>
        <taxon>Hexacorallia</taxon>
        <taxon>Scleractinia</taxon>
        <taxon>Fungiina</taxon>
        <taxon>Poritidae</taxon>
        <taxon>Porites</taxon>
    </lineage>
</organism>
<dbReference type="Proteomes" id="UP001159427">
    <property type="component" value="Unassembled WGS sequence"/>
</dbReference>
<keyword evidence="2" id="KW-1185">Reference proteome</keyword>
<reference evidence="1 2" key="1">
    <citation type="submission" date="2022-05" db="EMBL/GenBank/DDBJ databases">
        <authorList>
            <consortium name="Genoscope - CEA"/>
            <person name="William W."/>
        </authorList>
    </citation>
    <scope>NUCLEOTIDE SEQUENCE [LARGE SCALE GENOMIC DNA]</scope>
</reference>